<evidence type="ECO:0000256" key="6">
    <source>
        <dbReference type="ARBA" id="ARBA00022723"/>
    </source>
</evidence>
<evidence type="ECO:0000256" key="11">
    <source>
        <dbReference type="ARBA" id="ARBA00023136"/>
    </source>
</evidence>
<keyword evidence="15" id="KW-1185">Reference proteome</keyword>
<comment type="cofactor">
    <cofactor evidence="1 12">
        <name>heme</name>
        <dbReference type="ChEBI" id="CHEBI:30413"/>
    </cofactor>
</comment>
<dbReference type="PANTHER" id="PTHR46300">
    <property type="entry name" value="P450, PUTATIVE (EUROFUNG)-RELATED-RELATED"/>
    <property type="match status" value="1"/>
</dbReference>
<name>A0A4S4KUJ4_9APHY</name>
<dbReference type="GO" id="GO:0004497">
    <property type="term" value="F:monooxygenase activity"/>
    <property type="evidence" value="ECO:0007669"/>
    <property type="project" value="UniProtKB-KW"/>
</dbReference>
<evidence type="ECO:0000256" key="9">
    <source>
        <dbReference type="ARBA" id="ARBA00023004"/>
    </source>
</evidence>
<keyword evidence="4 12" id="KW-0349">Heme</keyword>
<gene>
    <name evidence="14" type="ORF">EW026_g476</name>
</gene>
<proteinExistence type="inferred from homology"/>
<evidence type="ECO:0000313" key="14">
    <source>
        <dbReference type="EMBL" id="THH02426.1"/>
    </source>
</evidence>
<comment type="subcellular location">
    <subcellularLocation>
        <location evidence="2">Membrane</location>
        <topology evidence="2">Single-pass membrane protein</topology>
    </subcellularLocation>
</comment>
<comment type="similarity">
    <text evidence="3 13">Belongs to the cytochrome P450 family.</text>
</comment>
<dbReference type="InterPro" id="IPR002403">
    <property type="entry name" value="Cyt_P450_E_grp-IV"/>
</dbReference>
<feature type="binding site" description="axial binding residue" evidence="12">
    <location>
        <position position="43"/>
    </location>
    <ligand>
        <name>heme</name>
        <dbReference type="ChEBI" id="CHEBI:30413"/>
    </ligand>
    <ligandPart>
        <name>Fe</name>
        <dbReference type="ChEBI" id="CHEBI:18248"/>
    </ligandPart>
</feature>
<evidence type="ECO:0000256" key="10">
    <source>
        <dbReference type="ARBA" id="ARBA00023033"/>
    </source>
</evidence>
<evidence type="ECO:0000313" key="15">
    <source>
        <dbReference type="Proteomes" id="UP000309038"/>
    </source>
</evidence>
<dbReference type="GO" id="GO:0020037">
    <property type="term" value="F:heme binding"/>
    <property type="evidence" value="ECO:0007669"/>
    <property type="project" value="InterPro"/>
</dbReference>
<accession>A0A4S4KUJ4</accession>
<keyword evidence="6 12" id="KW-0479">Metal-binding</keyword>
<dbReference type="GO" id="GO:0005506">
    <property type="term" value="F:iron ion binding"/>
    <property type="evidence" value="ECO:0007669"/>
    <property type="project" value="InterPro"/>
</dbReference>
<dbReference type="Pfam" id="PF00067">
    <property type="entry name" value="p450"/>
    <property type="match status" value="1"/>
</dbReference>
<evidence type="ECO:0008006" key="16">
    <source>
        <dbReference type="Google" id="ProtNLM"/>
    </source>
</evidence>
<protein>
    <recommendedName>
        <fullName evidence="16">Cytochrome P450</fullName>
    </recommendedName>
</protein>
<keyword evidence="5" id="KW-0812">Transmembrane</keyword>
<evidence type="ECO:0000256" key="4">
    <source>
        <dbReference type="ARBA" id="ARBA00022617"/>
    </source>
</evidence>
<dbReference type="PRINTS" id="PR00465">
    <property type="entry name" value="EP450IV"/>
</dbReference>
<dbReference type="InterPro" id="IPR050364">
    <property type="entry name" value="Cytochrome_P450_fung"/>
</dbReference>
<organism evidence="14 15">
    <name type="scientific">Hermanssonia centrifuga</name>
    <dbReference type="NCBI Taxonomy" id="98765"/>
    <lineage>
        <taxon>Eukaryota</taxon>
        <taxon>Fungi</taxon>
        <taxon>Dikarya</taxon>
        <taxon>Basidiomycota</taxon>
        <taxon>Agaricomycotina</taxon>
        <taxon>Agaricomycetes</taxon>
        <taxon>Polyporales</taxon>
        <taxon>Meruliaceae</taxon>
        <taxon>Hermanssonia</taxon>
    </lineage>
</organism>
<keyword evidence="7" id="KW-1133">Transmembrane helix</keyword>
<evidence type="ECO:0000256" key="12">
    <source>
        <dbReference type="PIRSR" id="PIRSR602403-1"/>
    </source>
</evidence>
<dbReference type="EMBL" id="SGPJ01000006">
    <property type="protein sequence ID" value="THH02426.1"/>
    <property type="molecule type" value="Genomic_DNA"/>
</dbReference>
<dbReference type="PROSITE" id="PS00086">
    <property type="entry name" value="CYTOCHROME_P450"/>
    <property type="match status" value="1"/>
</dbReference>
<dbReference type="PANTHER" id="PTHR46300:SF7">
    <property type="entry name" value="P450, PUTATIVE (EUROFUNG)-RELATED"/>
    <property type="match status" value="1"/>
</dbReference>
<dbReference type="AlphaFoldDB" id="A0A4S4KUJ4"/>
<reference evidence="14 15" key="1">
    <citation type="submission" date="2019-02" db="EMBL/GenBank/DDBJ databases">
        <title>Genome sequencing of the rare red list fungi Phlebia centrifuga.</title>
        <authorList>
            <person name="Buettner E."/>
            <person name="Kellner H."/>
        </authorList>
    </citation>
    <scope>NUCLEOTIDE SEQUENCE [LARGE SCALE GENOMIC DNA]</scope>
    <source>
        <strain evidence="14 15">DSM 108282</strain>
    </source>
</reference>
<dbReference type="Proteomes" id="UP000309038">
    <property type="component" value="Unassembled WGS sequence"/>
</dbReference>
<evidence type="ECO:0000256" key="5">
    <source>
        <dbReference type="ARBA" id="ARBA00022692"/>
    </source>
</evidence>
<dbReference type="InterPro" id="IPR017972">
    <property type="entry name" value="Cyt_P450_CS"/>
</dbReference>
<evidence type="ECO:0000256" key="13">
    <source>
        <dbReference type="RuleBase" id="RU000461"/>
    </source>
</evidence>
<keyword evidence="9 12" id="KW-0408">Iron</keyword>
<dbReference type="GO" id="GO:0016020">
    <property type="term" value="C:membrane"/>
    <property type="evidence" value="ECO:0007669"/>
    <property type="project" value="UniProtKB-SubCell"/>
</dbReference>
<dbReference type="Gene3D" id="1.10.630.10">
    <property type="entry name" value="Cytochrome P450"/>
    <property type="match status" value="1"/>
</dbReference>
<dbReference type="SUPFAM" id="SSF48264">
    <property type="entry name" value="Cytochrome P450"/>
    <property type="match status" value="1"/>
</dbReference>
<evidence type="ECO:0000256" key="7">
    <source>
        <dbReference type="ARBA" id="ARBA00022989"/>
    </source>
</evidence>
<comment type="caution">
    <text evidence="14">The sequence shown here is derived from an EMBL/GenBank/DDBJ whole genome shotgun (WGS) entry which is preliminary data.</text>
</comment>
<evidence type="ECO:0000256" key="2">
    <source>
        <dbReference type="ARBA" id="ARBA00004167"/>
    </source>
</evidence>
<keyword evidence="11" id="KW-0472">Membrane</keyword>
<dbReference type="InterPro" id="IPR036396">
    <property type="entry name" value="Cyt_P450_sf"/>
</dbReference>
<dbReference type="InterPro" id="IPR001128">
    <property type="entry name" value="Cyt_P450"/>
</dbReference>
<sequence>MLHDPEVYPDPMEFKPERFMASPGREPELDPHSVAFGFGRRICPGLYIADASLFLTVASSLAVFDVTKVIEDGVPVIPIVKQTTGNISHPYPFRCDIKPRFRSAESLIFTLNDE</sequence>
<evidence type="ECO:0000256" key="3">
    <source>
        <dbReference type="ARBA" id="ARBA00010617"/>
    </source>
</evidence>
<evidence type="ECO:0000256" key="8">
    <source>
        <dbReference type="ARBA" id="ARBA00023002"/>
    </source>
</evidence>
<keyword evidence="8 13" id="KW-0560">Oxidoreductase</keyword>
<evidence type="ECO:0000256" key="1">
    <source>
        <dbReference type="ARBA" id="ARBA00001971"/>
    </source>
</evidence>
<dbReference type="GO" id="GO:0016705">
    <property type="term" value="F:oxidoreductase activity, acting on paired donors, with incorporation or reduction of molecular oxygen"/>
    <property type="evidence" value="ECO:0007669"/>
    <property type="project" value="InterPro"/>
</dbReference>
<keyword evidence="10 13" id="KW-0503">Monooxygenase</keyword>